<dbReference type="GO" id="GO:0000105">
    <property type="term" value="P:L-histidine biosynthetic process"/>
    <property type="evidence" value="ECO:0007669"/>
    <property type="project" value="InterPro"/>
</dbReference>
<gene>
    <name evidence="10" type="ORF">B1R32_11537</name>
</gene>
<feature type="binding site" evidence="8">
    <location>
        <position position="417"/>
    </location>
    <ligand>
        <name>Zn(2+)</name>
        <dbReference type="ChEBI" id="CHEBI:29105"/>
    </ligand>
</feature>
<proteinExistence type="inferred from homology"/>
<dbReference type="RefSeq" id="WP_106380718.1">
    <property type="nucleotide sequence ID" value="NZ_NIGF01000015.1"/>
</dbReference>
<keyword evidence="11" id="KW-1185">Reference proteome</keyword>
<feature type="binding site" evidence="7">
    <location>
        <position position="262"/>
    </location>
    <ligand>
        <name>substrate</name>
    </ligand>
</feature>
<evidence type="ECO:0000256" key="3">
    <source>
        <dbReference type="ARBA" id="ARBA00022833"/>
    </source>
</evidence>
<sequence>MKFIEGTLAARAAILEANAARAFSSNPQIEAVVREICEAIASRGDEALLEWTRKLDSAALNLDQIRVSKAEIEAAMSALPAPARTALERAAKNIETFHSRQTLPDWSFTSADGALLGQRTTPIERVGLYAPNGRAAYPSTVLMLAMPAQVAGVKQIALATPASLDGMANPTILAAAHIAGIEEIYKIGGAVAMAAFAYGTDTVQKVDKIVGPANIYGTLAKKYLYGIVGIDGLYGPSDAAIVADVGANPAQLAADLIAQAEHGGDSFVCLLTASAQIARDVQSEIEVQLLGSLRAKILVEALENGLICHVDSLNDACEMCDLLAAEHVEIWSRDAFALSARIPNAGAIFINTPVPIGDYIAGPSHALPTGATARFASGVGVDTFLKRTSLVSAPRESIAGLADDLETIALLEELPGHAAAVRRAAA</sequence>
<dbReference type="PROSITE" id="PS00611">
    <property type="entry name" value="HISOL_DEHYDROGENASE"/>
    <property type="match status" value="1"/>
</dbReference>
<feature type="binding site" evidence="7">
    <location>
        <position position="412"/>
    </location>
    <ligand>
        <name>substrate</name>
    </ligand>
</feature>
<keyword evidence="3 8" id="KW-0862">Zinc</keyword>
<dbReference type="PRINTS" id="PR00083">
    <property type="entry name" value="HOLDHDRGNASE"/>
</dbReference>
<evidence type="ECO:0000256" key="1">
    <source>
        <dbReference type="ARBA" id="ARBA00010178"/>
    </source>
</evidence>
<keyword evidence="4 5" id="KW-0560">Oxidoreductase</keyword>
<dbReference type="InterPro" id="IPR012131">
    <property type="entry name" value="Hstdl_DH"/>
</dbReference>
<comment type="cofactor">
    <cofactor evidence="8">
        <name>Zn(2+)</name>
        <dbReference type="ChEBI" id="CHEBI:29105"/>
    </cofactor>
    <text evidence="8">Binds 1 zinc ion per subunit.</text>
</comment>
<name>A0A2S8SQR2_9BACT</name>
<feature type="binding site" evidence="7">
    <location>
        <position position="259"/>
    </location>
    <ligand>
        <name>substrate</name>
    </ligand>
</feature>
<dbReference type="OrthoDB" id="9805269at2"/>
<dbReference type="FunFam" id="3.40.50.1980:FF:000001">
    <property type="entry name" value="Histidinol dehydrogenase"/>
    <property type="match status" value="1"/>
</dbReference>
<dbReference type="GO" id="GO:0004399">
    <property type="term" value="F:histidinol dehydrogenase activity"/>
    <property type="evidence" value="ECO:0007669"/>
    <property type="project" value="InterPro"/>
</dbReference>
<feature type="binding site" evidence="8">
    <location>
        <position position="259"/>
    </location>
    <ligand>
        <name>Zn(2+)</name>
        <dbReference type="ChEBI" id="CHEBI:29105"/>
    </ligand>
</feature>
<feature type="active site" description="Proton acceptor" evidence="6">
    <location>
        <position position="326"/>
    </location>
</feature>
<dbReference type="GO" id="GO:0051287">
    <property type="term" value="F:NAD binding"/>
    <property type="evidence" value="ECO:0007669"/>
    <property type="project" value="InterPro"/>
</dbReference>
<evidence type="ECO:0000256" key="9">
    <source>
        <dbReference type="RuleBase" id="RU004175"/>
    </source>
</evidence>
<protein>
    <submittedName>
        <fullName evidence="10">Histidinol dehydrogenase</fullName>
    </submittedName>
</protein>
<dbReference type="SUPFAM" id="SSF53720">
    <property type="entry name" value="ALDH-like"/>
    <property type="match status" value="1"/>
</dbReference>
<dbReference type="FunFam" id="3.40.50.1980:FF:000026">
    <property type="entry name" value="Histidinol dehydrogenase"/>
    <property type="match status" value="1"/>
</dbReference>
<evidence type="ECO:0000256" key="7">
    <source>
        <dbReference type="PIRSR" id="PIRSR000099-3"/>
    </source>
</evidence>
<dbReference type="InterPro" id="IPR016161">
    <property type="entry name" value="Ald_DH/histidinol_DH"/>
</dbReference>
<feature type="active site" description="Proton acceptor" evidence="6">
    <location>
        <position position="327"/>
    </location>
</feature>
<dbReference type="Gene3D" id="3.40.50.1980">
    <property type="entry name" value="Nitrogenase molybdenum iron protein domain"/>
    <property type="match status" value="2"/>
</dbReference>
<dbReference type="Gene3D" id="1.20.5.1300">
    <property type="match status" value="1"/>
</dbReference>
<dbReference type="GO" id="GO:0046872">
    <property type="term" value="F:metal ion binding"/>
    <property type="evidence" value="ECO:0007669"/>
    <property type="project" value="UniProtKB-KW"/>
</dbReference>
<comment type="caution">
    <text evidence="10">The sequence shown here is derived from an EMBL/GenBank/DDBJ whole genome shotgun (WGS) entry which is preliminary data.</text>
</comment>
<dbReference type="InParanoid" id="A0A2S8SQR2"/>
<feature type="binding site" evidence="7">
    <location>
        <position position="237"/>
    </location>
    <ligand>
        <name>substrate</name>
    </ligand>
</feature>
<dbReference type="Proteomes" id="UP000237684">
    <property type="component" value="Unassembled WGS sequence"/>
</dbReference>
<reference evidence="10 11" key="1">
    <citation type="journal article" date="2018" name="Syst. Appl. Microbiol.">
        <title>Abditibacterium utsteinense sp. nov., the first cultivated member of candidate phylum FBP, isolated from ice-free Antarctic soil samples.</title>
        <authorList>
            <person name="Tahon G."/>
            <person name="Tytgat B."/>
            <person name="Lebbe L."/>
            <person name="Carlier A."/>
            <person name="Willems A."/>
        </authorList>
    </citation>
    <scope>NUCLEOTIDE SEQUENCE [LARGE SCALE GENOMIC DNA]</scope>
    <source>
        <strain evidence="10 11">LMG 29911</strain>
    </source>
</reference>
<keyword evidence="2 8" id="KW-0479">Metal-binding</keyword>
<dbReference type="GO" id="GO:0005829">
    <property type="term" value="C:cytosol"/>
    <property type="evidence" value="ECO:0007669"/>
    <property type="project" value="TreeGrafter"/>
</dbReference>
<feature type="binding site" evidence="7">
    <location>
        <position position="327"/>
    </location>
    <ligand>
        <name>substrate</name>
    </ligand>
</feature>
<dbReference type="FunCoup" id="A0A2S8SQR2">
    <property type="interactions" value="451"/>
</dbReference>
<dbReference type="PANTHER" id="PTHR21256">
    <property type="entry name" value="HISTIDINOL DEHYDROGENASE HDH"/>
    <property type="match status" value="1"/>
</dbReference>
<feature type="binding site" evidence="8">
    <location>
        <position position="262"/>
    </location>
    <ligand>
        <name>Zn(2+)</name>
        <dbReference type="ChEBI" id="CHEBI:29105"/>
    </ligand>
</feature>
<comment type="similarity">
    <text evidence="1 5 9">Belongs to the histidinol dehydrogenase family.</text>
</comment>
<evidence type="ECO:0000313" key="11">
    <source>
        <dbReference type="Proteomes" id="UP000237684"/>
    </source>
</evidence>
<dbReference type="CDD" id="cd06572">
    <property type="entry name" value="Histidinol_dh"/>
    <property type="match status" value="1"/>
</dbReference>
<evidence type="ECO:0000256" key="5">
    <source>
        <dbReference type="PIRNR" id="PIRNR000099"/>
    </source>
</evidence>
<feature type="binding site" evidence="7">
    <location>
        <position position="417"/>
    </location>
    <ligand>
        <name>substrate</name>
    </ligand>
</feature>
<evidence type="ECO:0000313" key="10">
    <source>
        <dbReference type="EMBL" id="PQV63130.1"/>
    </source>
</evidence>
<dbReference type="InterPro" id="IPR022695">
    <property type="entry name" value="Histidinol_DH_monofunct"/>
</dbReference>
<dbReference type="AlphaFoldDB" id="A0A2S8SQR2"/>
<accession>A0A2S8SQR2</accession>
<evidence type="ECO:0000256" key="8">
    <source>
        <dbReference type="PIRSR" id="PIRSR000099-4"/>
    </source>
</evidence>
<dbReference type="Pfam" id="PF00815">
    <property type="entry name" value="Histidinol_dh"/>
    <property type="match status" value="1"/>
</dbReference>
<dbReference type="PANTHER" id="PTHR21256:SF2">
    <property type="entry name" value="HISTIDINE BIOSYNTHESIS TRIFUNCTIONAL PROTEIN"/>
    <property type="match status" value="1"/>
</dbReference>
<organism evidence="10 11">
    <name type="scientific">Abditibacterium utsteinense</name>
    <dbReference type="NCBI Taxonomy" id="1960156"/>
    <lineage>
        <taxon>Bacteria</taxon>
        <taxon>Pseudomonadati</taxon>
        <taxon>Abditibacteriota</taxon>
        <taxon>Abditibacteriia</taxon>
        <taxon>Abditibacteriales</taxon>
        <taxon>Abditibacteriaceae</taxon>
        <taxon>Abditibacterium</taxon>
    </lineage>
</organism>
<evidence type="ECO:0000256" key="4">
    <source>
        <dbReference type="ARBA" id="ARBA00023002"/>
    </source>
</evidence>
<dbReference type="InterPro" id="IPR001692">
    <property type="entry name" value="Histidinol_DH_CS"/>
</dbReference>
<evidence type="ECO:0000256" key="2">
    <source>
        <dbReference type="ARBA" id="ARBA00022723"/>
    </source>
</evidence>
<dbReference type="PIRSF" id="PIRSF000099">
    <property type="entry name" value="Histidinol_dh"/>
    <property type="match status" value="1"/>
</dbReference>
<dbReference type="NCBIfam" id="TIGR00069">
    <property type="entry name" value="hisD"/>
    <property type="match status" value="1"/>
</dbReference>
<feature type="binding site" evidence="7">
    <location>
        <position position="358"/>
    </location>
    <ligand>
        <name>substrate</name>
    </ligand>
</feature>
<evidence type="ECO:0000256" key="6">
    <source>
        <dbReference type="PIRSR" id="PIRSR000099-1"/>
    </source>
</evidence>
<feature type="binding site" evidence="8">
    <location>
        <position position="358"/>
    </location>
    <ligand>
        <name>Zn(2+)</name>
        <dbReference type="ChEBI" id="CHEBI:29105"/>
    </ligand>
</feature>
<dbReference type="EMBL" id="NIGF01000015">
    <property type="protein sequence ID" value="PQV63130.1"/>
    <property type="molecule type" value="Genomic_DNA"/>
</dbReference>